<dbReference type="PROSITE" id="PS50896">
    <property type="entry name" value="LISH"/>
    <property type="match status" value="1"/>
</dbReference>
<feature type="coiled-coil region" evidence="10">
    <location>
        <begin position="749"/>
        <end position="776"/>
    </location>
</feature>
<feature type="region of interest" description="Disordered" evidence="11">
    <location>
        <begin position="693"/>
        <end position="714"/>
    </location>
</feature>
<dbReference type="InterPro" id="IPR058042">
    <property type="entry name" value="CAMSAP_N"/>
</dbReference>
<dbReference type="GO" id="GO:0007026">
    <property type="term" value="P:negative regulation of microtubule depolymerization"/>
    <property type="evidence" value="ECO:0007669"/>
    <property type="project" value="TreeGrafter"/>
</dbReference>
<feature type="compositionally biased region" description="Basic and acidic residues" evidence="11">
    <location>
        <begin position="1147"/>
        <end position="1210"/>
    </location>
</feature>
<evidence type="ECO:0008006" key="17">
    <source>
        <dbReference type="Google" id="ProtNLM"/>
    </source>
</evidence>
<proteinExistence type="inferred from homology"/>
<dbReference type="InterPro" id="IPR011033">
    <property type="entry name" value="PRC_barrel-like_sf"/>
</dbReference>
<dbReference type="SUPFAM" id="SSF50346">
    <property type="entry name" value="PRC-barrel domain"/>
    <property type="match status" value="1"/>
</dbReference>
<evidence type="ECO:0000256" key="8">
    <source>
        <dbReference type="PROSITE-ProRule" id="PRU00221"/>
    </source>
</evidence>
<feature type="coiled-coil region" evidence="10">
    <location>
        <begin position="861"/>
        <end position="891"/>
    </location>
</feature>
<dbReference type="Pfam" id="PF11971">
    <property type="entry name" value="CAMSAP_CH"/>
    <property type="match status" value="1"/>
</dbReference>
<dbReference type="InterPro" id="IPR001715">
    <property type="entry name" value="CH_dom"/>
</dbReference>
<feature type="compositionally biased region" description="Polar residues" evidence="11">
    <location>
        <begin position="915"/>
        <end position="933"/>
    </location>
</feature>
<dbReference type="SMART" id="SM00668">
    <property type="entry name" value="CTLH"/>
    <property type="match status" value="1"/>
</dbReference>
<feature type="compositionally biased region" description="Polar residues" evidence="11">
    <location>
        <begin position="500"/>
        <end position="519"/>
    </location>
</feature>
<feature type="region of interest" description="Disordered" evidence="11">
    <location>
        <begin position="547"/>
        <end position="680"/>
    </location>
</feature>
<dbReference type="GO" id="GO:0031122">
    <property type="term" value="P:cytoplasmic microtubule organization"/>
    <property type="evidence" value="ECO:0007669"/>
    <property type="project" value="TreeGrafter"/>
</dbReference>
<accession>A0AAN8L354</accession>
<keyword evidence="5" id="KW-0677">Repeat</keyword>
<dbReference type="FunFam" id="3.10.20.360:FF:000001">
    <property type="entry name" value="Calmodulin-regulated spectrin-associated protein 3 isoform 2"/>
    <property type="match status" value="1"/>
</dbReference>
<reference evidence="15 16" key="1">
    <citation type="submission" date="2021-04" db="EMBL/GenBank/DDBJ databases">
        <authorList>
            <person name="De Guttry C."/>
            <person name="Zahm M."/>
            <person name="Klopp C."/>
            <person name="Cabau C."/>
            <person name="Louis A."/>
            <person name="Berthelot C."/>
            <person name="Parey E."/>
            <person name="Roest Crollius H."/>
            <person name="Montfort J."/>
            <person name="Robinson-Rechavi M."/>
            <person name="Bucao C."/>
            <person name="Bouchez O."/>
            <person name="Gislard M."/>
            <person name="Lluch J."/>
            <person name="Milhes M."/>
            <person name="Lampietro C."/>
            <person name="Lopez Roques C."/>
            <person name="Donnadieu C."/>
            <person name="Braasch I."/>
            <person name="Desvignes T."/>
            <person name="Postlethwait J."/>
            <person name="Bobe J."/>
            <person name="Wedekind C."/>
            <person name="Guiguen Y."/>
        </authorList>
    </citation>
    <scope>NUCLEOTIDE SEQUENCE [LARGE SCALE GENOMIC DNA]</scope>
    <source>
        <strain evidence="15">Cs_M1</strain>
        <tissue evidence="15">Blood</tissue>
    </source>
</reference>
<feature type="compositionally biased region" description="Basic residues" evidence="11">
    <location>
        <begin position="1211"/>
        <end position="1223"/>
    </location>
</feature>
<evidence type="ECO:0000256" key="1">
    <source>
        <dbReference type="ARBA" id="ARBA00004245"/>
    </source>
</evidence>
<feature type="region of interest" description="Disordered" evidence="11">
    <location>
        <begin position="1006"/>
        <end position="1078"/>
    </location>
</feature>
<dbReference type="PROSITE" id="PS50021">
    <property type="entry name" value="CH"/>
    <property type="match status" value="1"/>
</dbReference>
<evidence type="ECO:0000256" key="9">
    <source>
        <dbReference type="PROSITE-ProRule" id="PRU00841"/>
    </source>
</evidence>
<feature type="repeat" description="WD" evidence="8">
    <location>
        <begin position="2366"/>
        <end position="2401"/>
    </location>
</feature>
<evidence type="ECO:0000256" key="2">
    <source>
        <dbReference type="ARBA" id="ARBA00022490"/>
    </source>
</evidence>
<dbReference type="InterPro" id="IPR036322">
    <property type="entry name" value="WD40_repeat_dom_sf"/>
</dbReference>
<evidence type="ECO:0000259" key="13">
    <source>
        <dbReference type="PROSITE" id="PS50897"/>
    </source>
</evidence>
<keyword evidence="16" id="KW-1185">Reference proteome</keyword>
<dbReference type="InterPro" id="IPR057749">
    <property type="entry name" value="WDR47_COR"/>
</dbReference>
<dbReference type="Gene3D" id="3.10.20.360">
    <property type="entry name" value="CKK domain"/>
    <property type="match status" value="1"/>
</dbReference>
<dbReference type="GO" id="GO:0031175">
    <property type="term" value="P:neuron projection development"/>
    <property type="evidence" value="ECO:0007669"/>
    <property type="project" value="InterPro"/>
</dbReference>
<evidence type="ECO:0000259" key="14">
    <source>
        <dbReference type="PROSITE" id="PS51508"/>
    </source>
</evidence>
<evidence type="ECO:0000256" key="7">
    <source>
        <dbReference type="ARBA" id="ARBA00023212"/>
    </source>
</evidence>
<feature type="repeat" description="WD" evidence="8">
    <location>
        <begin position="2233"/>
        <end position="2273"/>
    </location>
</feature>
<dbReference type="InterPro" id="IPR006594">
    <property type="entry name" value="LisH"/>
</dbReference>
<evidence type="ECO:0000259" key="12">
    <source>
        <dbReference type="PROSITE" id="PS50021"/>
    </source>
</evidence>
<dbReference type="InterPro" id="IPR032940">
    <property type="entry name" value="CAMSAP"/>
</dbReference>
<protein>
    <recommendedName>
        <fullName evidence="17">Calmodulin-regulated spectrin-associated protein 2-like</fullName>
    </recommendedName>
</protein>
<dbReference type="InterPro" id="IPR038209">
    <property type="entry name" value="CKK_dom_sf"/>
</dbReference>
<dbReference type="Gene3D" id="2.130.10.10">
    <property type="entry name" value="YVTN repeat-like/Quinoprotein amine dehydrogenase"/>
    <property type="match status" value="2"/>
</dbReference>
<feature type="repeat" description="WD" evidence="8">
    <location>
        <begin position="2278"/>
        <end position="2319"/>
    </location>
</feature>
<dbReference type="SUPFAM" id="SSF50978">
    <property type="entry name" value="WD40 repeat-like"/>
    <property type="match status" value="1"/>
</dbReference>
<dbReference type="SMART" id="SM01051">
    <property type="entry name" value="CAMSAP_CKK"/>
    <property type="match status" value="1"/>
</dbReference>
<feature type="compositionally biased region" description="Basic and acidic residues" evidence="11">
    <location>
        <begin position="481"/>
        <end position="495"/>
    </location>
</feature>
<keyword evidence="6 10" id="KW-0175">Coiled coil</keyword>
<evidence type="ECO:0000256" key="4">
    <source>
        <dbReference type="ARBA" id="ARBA00022701"/>
    </source>
</evidence>
<keyword evidence="3 8" id="KW-0853">WD repeat</keyword>
<dbReference type="InterPro" id="IPR014797">
    <property type="entry name" value="CKK_CAMSAP"/>
</dbReference>
<feature type="region of interest" description="Disordered" evidence="11">
    <location>
        <begin position="1794"/>
        <end position="1828"/>
    </location>
</feature>
<comment type="subcellular location">
    <subcellularLocation>
        <location evidence="1">Cytoplasm</location>
        <location evidence="1">Cytoskeleton</location>
    </subcellularLocation>
</comment>
<feature type="region of interest" description="Disordered" evidence="11">
    <location>
        <begin position="1981"/>
        <end position="2070"/>
    </location>
</feature>
<dbReference type="Pfam" id="PF25602">
    <property type="entry name" value="WDR47_COR"/>
    <property type="match status" value="1"/>
</dbReference>
<feature type="compositionally biased region" description="Polar residues" evidence="11">
    <location>
        <begin position="1247"/>
        <end position="1264"/>
    </location>
</feature>
<dbReference type="PROSITE" id="PS50897">
    <property type="entry name" value="CTLH"/>
    <property type="match status" value="1"/>
</dbReference>
<dbReference type="PROSITE" id="PS50294">
    <property type="entry name" value="WD_REPEATS_REGION"/>
    <property type="match status" value="2"/>
</dbReference>
<dbReference type="EMBL" id="JAGTTL010000025">
    <property type="protein sequence ID" value="KAK6302968.1"/>
    <property type="molecule type" value="Genomic_DNA"/>
</dbReference>
<feature type="domain" description="CTLH" evidence="13">
    <location>
        <begin position="1520"/>
        <end position="1577"/>
    </location>
</feature>
<dbReference type="PANTHER" id="PTHR21595:SF1">
    <property type="entry name" value="CALMODULIN-REGULATED SPECTRIN-ASSOCIATED PROTEIN 2"/>
    <property type="match status" value="1"/>
</dbReference>
<dbReference type="InterPro" id="IPR015943">
    <property type="entry name" value="WD40/YVTN_repeat-like_dom_sf"/>
</dbReference>
<dbReference type="GO" id="GO:0005516">
    <property type="term" value="F:calmodulin binding"/>
    <property type="evidence" value="ECO:0007669"/>
    <property type="project" value="InterPro"/>
</dbReference>
<dbReference type="GO" id="GO:0030507">
    <property type="term" value="F:spectrin binding"/>
    <property type="evidence" value="ECO:0007669"/>
    <property type="project" value="InterPro"/>
</dbReference>
<dbReference type="SMART" id="SM00320">
    <property type="entry name" value="WD40"/>
    <property type="match status" value="7"/>
</dbReference>
<dbReference type="InterPro" id="IPR031372">
    <property type="entry name" value="CAMSAP_CC1"/>
</dbReference>
<feature type="region of interest" description="Disordered" evidence="11">
    <location>
        <begin position="216"/>
        <end position="235"/>
    </location>
</feature>
<feature type="compositionally biased region" description="Low complexity" evidence="11">
    <location>
        <begin position="650"/>
        <end position="672"/>
    </location>
</feature>
<keyword evidence="2" id="KW-0963">Cytoplasm</keyword>
<dbReference type="InterPro" id="IPR006595">
    <property type="entry name" value="CTLH_C"/>
</dbReference>
<dbReference type="PANTHER" id="PTHR21595">
    <property type="entry name" value="PATRONIN"/>
    <property type="match status" value="1"/>
</dbReference>
<dbReference type="GO" id="GO:0051011">
    <property type="term" value="F:microtubule minus-end binding"/>
    <property type="evidence" value="ECO:0007669"/>
    <property type="project" value="TreeGrafter"/>
</dbReference>
<dbReference type="PROSITE" id="PS00678">
    <property type="entry name" value="WD_REPEATS_1"/>
    <property type="match status" value="1"/>
</dbReference>
<feature type="region of interest" description="Disordered" evidence="11">
    <location>
        <begin position="793"/>
        <end position="847"/>
    </location>
</feature>
<feature type="compositionally biased region" description="Basic and acidic residues" evidence="11">
    <location>
        <begin position="1847"/>
        <end position="1862"/>
    </location>
</feature>
<dbReference type="Pfam" id="PF25532">
    <property type="entry name" value="CH_CAMSAP2_N"/>
    <property type="match status" value="1"/>
</dbReference>
<dbReference type="InterPro" id="IPR036872">
    <property type="entry name" value="CH_dom_sf"/>
</dbReference>
<dbReference type="CDD" id="cd00200">
    <property type="entry name" value="WD40"/>
    <property type="match status" value="1"/>
</dbReference>
<dbReference type="SUPFAM" id="SSF47576">
    <property type="entry name" value="Calponin-homology domain, CH-domain"/>
    <property type="match status" value="1"/>
</dbReference>
<comment type="similarity">
    <text evidence="9">Belongs to the CAMSAP1 family.</text>
</comment>
<feature type="compositionally biased region" description="Basic and acidic residues" evidence="11">
    <location>
        <begin position="1265"/>
        <end position="1285"/>
    </location>
</feature>
<gene>
    <name evidence="15" type="ORF">J4Q44_G00273230</name>
</gene>
<organism evidence="15 16">
    <name type="scientific">Coregonus suidteri</name>
    <dbReference type="NCBI Taxonomy" id="861788"/>
    <lineage>
        <taxon>Eukaryota</taxon>
        <taxon>Metazoa</taxon>
        <taxon>Chordata</taxon>
        <taxon>Craniata</taxon>
        <taxon>Vertebrata</taxon>
        <taxon>Euteleostomi</taxon>
        <taxon>Actinopterygii</taxon>
        <taxon>Neopterygii</taxon>
        <taxon>Teleostei</taxon>
        <taxon>Protacanthopterygii</taxon>
        <taxon>Salmoniformes</taxon>
        <taxon>Salmonidae</taxon>
        <taxon>Coregoninae</taxon>
        <taxon>Coregonus</taxon>
    </lineage>
</organism>
<dbReference type="GO" id="GO:0036449">
    <property type="term" value="C:microtubule minus-end"/>
    <property type="evidence" value="ECO:0007669"/>
    <property type="project" value="TreeGrafter"/>
</dbReference>
<feature type="region of interest" description="Disordered" evidence="11">
    <location>
        <begin position="1091"/>
        <end position="1111"/>
    </location>
</feature>
<dbReference type="Pfam" id="PF00400">
    <property type="entry name" value="WD40"/>
    <property type="match status" value="6"/>
</dbReference>
<dbReference type="PROSITE" id="PS51508">
    <property type="entry name" value="CKK"/>
    <property type="match status" value="1"/>
</dbReference>
<dbReference type="Pfam" id="PF08683">
    <property type="entry name" value="CAMSAP_CKK"/>
    <property type="match status" value="1"/>
</dbReference>
<name>A0AAN8L354_9TELE</name>
<feature type="compositionally biased region" description="Polar residues" evidence="11">
    <location>
        <begin position="1981"/>
        <end position="1994"/>
    </location>
</feature>
<evidence type="ECO:0000256" key="3">
    <source>
        <dbReference type="ARBA" id="ARBA00022574"/>
    </source>
</evidence>
<feature type="compositionally biased region" description="Polar residues" evidence="11">
    <location>
        <begin position="954"/>
        <end position="964"/>
    </location>
</feature>
<evidence type="ECO:0000256" key="5">
    <source>
        <dbReference type="ARBA" id="ARBA00022737"/>
    </source>
</evidence>
<keyword evidence="7" id="KW-0206">Cytoskeleton</keyword>
<feature type="region of interest" description="Disordered" evidence="11">
    <location>
        <begin position="915"/>
        <end position="974"/>
    </location>
</feature>
<dbReference type="Pfam" id="PF17095">
    <property type="entry name" value="CAMSAP_CC1"/>
    <property type="match status" value="1"/>
</dbReference>
<dbReference type="Proteomes" id="UP001356427">
    <property type="component" value="Unassembled WGS sequence"/>
</dbReference>
<feature type="repeat" description="WD" evidence="8">
    <location>
        <begin position="2139"/>
        <end position="2169"/>
    </location>
</feature>
<feature type="region of interest" description="Disordered" evidence="11">
    <location>
        <begin position="470"/>
        <end position="534"/>
    </location>
</feature>
<feature type="compositionally biased region" description="Basic and acidic residues" evidence="11">
    <location>
        <begin position="1050"/>
        <end position="1073"/>
    </location>
</feature>
<feature type="repeat" description="WD" evidence="8">
    <location>
        <begin position="2320"/>
        <end position="2350"/>
    </location>
</feature>
<evidence type="ECO:0000313" key="15">
    <source>
        <dbReference type="EMBL" id="KAK6302968.1"/>
    </source>
</evidence>
<dbReference type="InterPro" id="IPR001680">
    <property type="entry name" value="WD40_rpt"/>
</dbReference>
<dbReference type="InterPro" id="IPR022613">
    <property type="entry name" value="CH_CAMSAP_2"/>
</dbReference>
<dbReference type="PROSITE" id="PS50082">
    <property type="entry name" value="WD_REPEATS_2"/>
    <property type="match status" value="5"/>
</dbReference>
<feature type="domain" description="CKK" evidence="14">
    <location>
        <begin position="1319"/>
        <end position="1453"/>
    </location>
</feature>
<evidence type="ECO:0000313" key="16">
    <source>
        <dbReference type="Proteomes" id="UP001356427"/>
    </source>
</evidence>
<keyword evidence="4 9" id="KW-0493">Microtubule</keyword>
<dbReference type="InterPro" id="IPR019775">
    <property type="entry name" value="WD40_repeat_CS"/>
</dbReference>
<comment type="caution">
    <text evidence="15">The sequence shown here is derived from an EMBL/GenBank/DDBJ whole genome shotgun (WGS) entry which is preliminary data.</text>
</comment>
<evidence type="ECO:0000256" key="11">
    <source>
        <dbReference type="SAM" id="MobiDB-lite"/>
    </source>
</evidence>
<feature type="domain" description="Calponin-homology (CH)" evidence="12">
    <location>
        <begin position="220"/>
        <end position="335"/>
    </location>
</feature>
<feature type="region of interest" description="Disordered" evidence="11">
    <location>
        <begin position="1147"/>
        <end position="1325"/>
    </location>
</feature>
<sequence>MSNAADTKGLRRTFIVPSIKAFDHYDFTRAKIYSSLTWLVAKAFGSDAVPEELADPFYRDQYNQEHLKPPVACLLLSAELYCRAGSLILRSDAVKPLLGHNAIIQALAQKGLYVTDQDRLVTERDLTSTPIHMSSHLALTDTLMMAYTVEMVSVERVMACIHRYSSPSNDLSSHPDGHIRDLPYDTEDAVTTWINKVNEHLREILVEEQRLRESSCSESTATASQRARYRREHAKQRSAPSLPLVDNLLKDNTDGCALAALVHFYCPTSVRLEDICLKETLSLADSLYNLQLVQEFCRDSLNHCCHFSLEDMLYAHSSIKNNYLVFMAELFWWFEVVKPSFVQPRVFDPQVCDLAPSARTMAPICSPAKQDFGDSPEHKRLQPDSASGVIKRSASMSYVDGCVGTWPKERRSRGISFEIPLDGDPSVPPCGGPSLRGITRSASTEGLGGFKVHHAHQGDMRRHLSFQPVSVNGQSSTAGHIPEEDYNRDSPDSHKALGRGQTQPHKNRNRYSNGVLQENGNGGSGPVSPSTPPSIEEALKIIHDTERPHGSLRPGANGFFLHDGVEPSDPGDDPDDYPGSAKARADEADPYSASTEEVDTGIHVRTEDIQESLDEDNSSIRDYSDMDPDYEAMTRSCPLPEGNGERGERSSPYPSSVSPAPLSHAPSPASSSGGSGGGVVRMTSFAEQKFRKLEGRSSGGTTPESAELNVPNTPPLRTATLEISSPTHPGQTPAMPSPRDHTHLLSSDMVHLKMKLEEKRRAIEAQKKKVEAAFTRHRQKMGQTAFLNVVRRKGVTPSPTSPIPGGPDLDKPSPDPFLTLSGSLGQAERCKPDGAAPKSPCEEGAGVGGGEVDLGEYTRSIERLNTSLGFLQTEMQRLAQQQDRIMAMREQQQAWVIPPPAPSPHRQLRELRSNSVTGRGSVGSLSPILSSAGGSPRAAHRSPGGLKRRPASFHASTPHTQRTPRPTELKVTPFRRMLNTLPSVDSLPRLRRFSPSQTQVTSFAYLGHDEGPGATGGAEEPQNQTKPPETEVAVAGIRSAGAHPSSPTKEPAKEREEERKEERRDEGRTEKLAEVLSQPVRDLMEVPPSLLKSLDGQGLESGEGENRGELYGEDQKMCCGFFYKDDGKGEEDMALKRAALLEKRLRREKETQEKKQQQELEQEQKKEEARLKAEEEQQKREDEKQRKDYIKNEYMRRKHLKQVEDMDVRPRHGSLKKKPRPKSMHRDVMESPKPPARATGTRPRGFSVSSMSLASLNLADNDSNAGDKRIPRPDSARPDSARPDSAEGNLSSCPSRNGEKDWENESTTSSTPSNQEYTGPKLYKEPSAKSNKHIIQNALAHCCLAGKVNEGQKNKIIDEMERSGANNFLVMFRDTGCQFRSVYTYCPETEEITKLAGIGPKSITAKMIEGLYKYNSDRKQFSHIPAKTMSASVDAITIAPHLWQTKKQGTPKKLGSLNGFGCAFLTTVLLVPVIAMTAEEIINVKEVEIIKVILDFLNSRKLHISMLALEKESGVINGLYSDDMLFLRQLVLDGQWDEVLQFIQPLECMDTFDRKRFRYIVLKQKFLEALCVNNAMSAEDEPQHLEFTMQEAVKCLHALEVFCPSKDDYSKLCLLLTLPRLTNHAEFKDWNPSTARVQCFEEACTMVAEFIPADRKLSEAGFRASGNRLFQLLIKGVLYECCVEFCQSKATGEEITEGEVLLGVDMLCGNGCDDLDLSLLSWMQNLSHSVFSCAFEQKLLQIHVDRLVKPAKAGYADLLTPLISKLSPYPSSPLRRPQSADTYMSRSLNPALDGLSYGLSGQEKRGPGGDTAGGKGVSPMSHSFANYHTGGQSLSRSLMLESSDCHSIFEESPESSRTDTPVDKMMSSGTLRPASAPGEDAPSPGSAERNELRDSTEKYEEFYRQRLRVQQHLEQKQQQRQLYQQMLLEGGVQHTDQPVPGTDATQHSLTETFLNRSIQKLEELNVGMESLGEDVQSLAQQCNGTGPSPENNNIGDPVGLTPDPAVTLTPKQGQPHGGGLVSSTPQCTTAGRGVPPLNESPVVSQSPQKVAGQPSGLDHSPGALTRSKEEDKPKALFVAVNTLEDTQAVRAVAFHPTGALYAVGSNSKTLRVCAYPDAPLDTSGVSGMTKQPEVRFKRNKHHKGSIYCVAWSHCGKLLATGSNDKYVKVLPFSAETCNATGPDLEFSMHDGTIRDLAFMEGPESGGAILISAGAGDCNIYTTDCQRGQGLHALSGHTGHVLSLYTWGGWMIASGSQDKTVRFWDLRIPTCVRVVGTAFHGSGSPVASVAVDPSGRLLATGQEDSSCMLYDIRGGRVVQTYRPHSSDVRSVRFSPEAHYLLTGSYDTKVMISNLQGDLTKPLPLTLVGEHGDKVIQCRWHTHDLSFLSSSADRTVTLWTHNT</sequence>
<evidence type="ECO:0000256" key="6">
    <source>
        <dbReference type="ARBA" id="ARBA00023054"/>
    </source>
</evidence>
<comment type="domain">
    <text evidence="9">The CKK domain binds microtubules.</text>
</comment>
<evidence type="ECO:0000256" key="10">
    <source>
        <dbReference type="SAM" id="Coils"/>
    </source>
</evidence>
<feature type="region of interest" description="Disordered" evidence="11">
    <location>
        <begin position="1847"/>
        <end position="1896"/>
    </location>
</feature>